<reference evidence="4" key="1">
    <citation type="submission" date="2015-07" db="EMBL/GenBank/DDBJ databases">
        <title>Adaptation to a free-living lifestyle via gene acquisitions in the diplomonad Trepomonas sp. PC1.</title>
        <authorList>
            <person name="Xu F."/>
            <person name="Jerlstrom-Hultqvist J."/>
            <person name="Kolisko M."/>
            <person name="Simpson A.G.B."/>
            <person name="Roger A.J."/>
            <person name="Svard S.G."/>
            <person name="Andersson J.O."/>
        </authorList>
    </citation>
    <scope>NUCLEOTIDE SEQUENCE</scope>
    <source>
        <strain evidence="4">PC1</strain>
    </source>
</reference>
<keyword evidence="2" id="KW-0175">Coiled coil</keyword>
<organism evidence="4">
    <name type="scientific">Trepomonas sp. PC1</name>
    <dbReference type="NCBI Taxonomy" id="1076344"/>
    <lineage>
        <taxon>Eukaryota</taxon>
        <taxon>Metamonada</taxon>
        <taxon>Diplomonadida</taxon>
        <taxon>Hexamitidae</taxon>
        <taxon>Hexamitinae</taxon>
        <taxon>Trepomonas</taxon>
    </lineage>
</organism>
<comment type="similarity">
    <text evidence="1">Belongs to the TRAFAC class myosin-kinesin ATPase superfamily. Kinesin family.</text>
</comment>
<dbReference type="EMBL" id="GDID01003238">
    <property type="protein sequence ID" value="JAP93368.1"/>
    <property type="molecule type" value="Transcribed_RNA"/>
</dbReference>
<gene>
    <name evidence="4" type="ORF">TPC1_14385</name>
</gene>
<dbReference type="InterPro" id="IPR001752">
    <property type="entry name" value="Kinesin_motor_dom"/>
</dbReference>
<dbReference type="PANTHER" id="PTHR47972:SF28">
    <property type="entry name" value="KINESIN-LIKE PROTEIN KLP-3"/>
    <property type="match status" value="1"/>
</dbReference>
<evidence type="ECO:0000256" key="2">
    <source>
        <dbReference type="SAM" id="Coils"/>
    </source>
</evidence>
<keyword evidence="1" id="KW-0067">ATP-binding</keyword>
<dbReference type="SUPFAM" id="SSF52540">
    <property type="entry name" value="P-loop containing nucleoside triphosphate hydrolases"/>
    <property type="match status" value="1"/>
</dbReference>
<dbReference type="AlphaFoldDB" id="A0A146KAS4"/>
<feature type="non-terminal residue" evidence="4">
    <location>
        <position position="1"/>
    </location>
</feature>
<name>A0A146KAS4_9EUKA</name>
<dbReference type="PANTHER" id="PTHR47972">
    <property type="entry name" value="KINESIN-LIKE PROTEIN KLP-3"/>
    <property type="match status" value="1"/>
</dbReference>
<feature type="binding site" evidence="1">
    <location>
        <begin position="342"/>
        <end position="349"/>
    </location>
    <ligand>
        <name>ATP</name>
        <dbReference type="ChEBI" id="CHEBI:30616"/>
    </ligand>
</feature>
<sequence>NTKSSDQLKKAPLNASERNKLQSKFALNLTKCDIPDLKEFSEKTQQKINQTVQDLQNKQFQQSLQSMKEEINKFSEEKEMYLKQIAALKQQVGMVSVKEYAIKIQQLEATVQVLQEKDTLNGEELKQRETLIDQLQQQLQKFQSAQIEKDSTLQKLLTEQAAKEVEYQEFLQQKGDLIAKNEALEIQILQKEKELELFKSHATSVQANLKNELSEKSDQLILAKTELLDKQNFIKDQQQMITKLEYQIQDLKGKIRICVRIRPSTNKKIEFQFPDQFSYKKLLNYKTQNVKSVTGQENNKQILTEFDRIFTPNDDQVMVFEEFKPIVAQIFQGLKPAIFAYGQSGSGKTHTQYGGIMPQALEMIFQMQEEAQISVQFFEIYNDKIFDLLGDQKDKETLHNSKVDGDKDFKAPQCRVSIIGDVVNIVNLKQIEIQDLEQAMDLIQVSQQRRKTSQTILNDVSSRSHAVFQIHVQKTVNGEVCKGSLTIVDLSGSEQIQNTDLDQKRKEESIFINKSLSTLSSVFVGLKSGGHVPFRDSTLTKVLQEYFQGNNKVVMIVCLNEDNDCYQEGINSLNFAQRIKGVGLKK</sequence>
<accession>A0A146KAS4</accession>
<dbReference type="InterPro" id="IPR027417">
    <property type="entry name" value="P-loop_NTPase"/>
</dbReference>
<proteinExistence type="inferred from homology"/>
<dbReference type="InterPro" id="IPR036961">
    <property type="entry name" value="Kinesin_motor_dom_sf"/>
</dbReference>
<protein>
    <submittedName>
        <fullName evidence="4">Kinesin-14</fullName>
    </submittedName>
</protein>
<dbReference type="InterPro" id="IPR027640">
    <property type="entry name" value="Kinesin-like_fam"/>
</dbReference>
<dbReference type="SMART" id="SM00129">
    <property type="entry name" value="KISc"/>
    <property type="match status" value="1"/>
</dbReference>
<dbReference type="Gene3D" id="3.40.850.10">
    <property type="entry name" value="Kinesin motor domain"/>
    <property type="match status" value="1"/>
</dbReference>
<evidence type="ECO:0000313" key="4">
    <source>
        <dbReference type="EMBL" id="JAP93368.1"/>
    </source>
</evidence>
<dbReference type="GO" id="GO:0005524">
    <property type="term" value="F:ATP binding"/>
    <property type="evidence" value="ECO:0007669"/>
    <property type="project" value="UniProtKB-UniRule"/>
</dbReference>
<dbReference type="GO" id="GO:0007018">
    <property type="term" value="P:microtubule-based movement"/>
    <property type="evidence" value="ECO:0007669"/>
    <property type="project" value="InterPro"/>
</dbReference>
<feature type="coiled-coil region" evidence="2">
    <location>
        <begin position="38"/>
        <end position="148"/>
    </location>
</feature>
<dbReference type="GO" id="GO:0008017">
    <property type="term" value="F:microtubule binding"/>
    <property type="evidence" value="ECO:0007669"/>
    <property type="project" value="InterPro"/>
</dbReference>
<dbReference type="GO" id="GO:0003777">
    <property type="term" value="F:microtubule motor activity"/>
    <property type="evidence" value="ECO:0007669"/>
    <property type="project" value="InterPro"/>
</dbReference>
<dbReference type="PROSITE" id="PS50067">
    <property type="entry name" value="KINESIN_MOTOR_2"/>
    <property type="match status" value="1"/>
</dbReference>
<feature type="coiled-coil region" evidence="2">
    <location>
        <begin position="174"/>
        <end position="254"/>
    </location>
</feature>
<dbReference type="Pfam" id="PF00225">
    <property type="entry name" value="Kinesin"/>
    <property type="match status" value="1"/>
</dbReference>
<keyword evidence="1" id="KW-0505">Motor protein</keyword>
<dbReference type="PRINTS" id="PR00380">
    <property type="entry name" value="KINESINHEAVY"/>
</dbReference>
<dbReference type="GO" id="GO:0015630">
    <property type="term" value="C:microtubule cytoskeleton"/>
    <property type="evidence" value="ECO:0007669"/>
    <property type="project" value="TreeGrafter"/>
</dbReference>
<feature type="domain" description="Kinesin motor" evidence="3">
    <location>
        <begin position="254"/>
        <end position="582"/>
    </location>
</feature>
<keyword evidence="1" id="KW-0547">Nucleotide-binding</keyword>
<evidence type="ECO:0000256" key="1">
    <source>
        <dbReference type="PROSITE-ProRule" id="PRU00283"/>
    </source>
</evidence>
<evidence type="ECO:0000259" key="3">
    <source>
        <dbReference type="PROSITE" id="PS50067"/>
    </source>
</evidence>